<protein>
    <submittedName>
        <fullName evidence="1">Uncharacterized protein</fullName>
    </submittedName>
</protein>
<keyword evidence="2" id="KW-1185">Reference proteome</keyword>
<accession>A0ABP8UMY6</accession>
<evidence type="ECO:0000313" key="1">
    <source>
        <dbReference type="EMBL" id="GAA4633887.1"/>
    </source>
</evidence>
<proteinExistence type="predicted"/>
<organism evidence="1 2">
    <name type="scientific">Actinoallomurus vinaceus</name>
    <dbReference type="NCBI Taxonomy" id="1080074"/>
    <lineage>
        <taxon>Bacteria</taxon>
        <taxon>Bacillati</taxon>
        <taxon>Actinomycetota</taxon>
        <taxon>Actinomycetes</taxon>
        <taxon>Streptosporangiales</taxon>
        <taxon>Thermomonosporaceae</taxon>
        <taxon>Actinoallomurus</taxon>
    </lineage>
</organism>
<comment type="caution">
    <text evidence="1">The sequence shown here is derived from an EMBL/GenBank/DDBJ whole genome shotgun (WGS) entry which is preliminary data.</text>
</comment>
<dbReference type="EMBL" id="BAABHK010000013">
    <property type="protein sequence ID" value="GAA4633887.1"/>
    <property type="molecule type" value="Genomic_DNA"/>
</dbReference>
<dbReference type="InterPro" id="IPR046492">
    <property type="entry name" value="DUF6585"/>
</dbReference>
<sequence length="236" mass="26599">MDLMVLSADGPWAQVTPEAERVAQEHHLGKLREIFAIQAGLSRKKVNRVYEFEAGLVRQNHGKAPEAFRWDQLATVHERVTNRYNNGTYDATYFTYTLTLANGASTKLDGFYRDPKLHRNPGFAISANPRGRQYADLGRAVANYVTRAKLPGALESLERGESLTFGDVTIDRNGVRRGRHAAPWVSIQEVKVEKGWITIKQEGKFRPLHKQEVAGIPNFSLFITLVEKLREGLRVG</sequence>
<gene>
    <name evidence="1" type="ORF">GCM10023196_073230</name>
</gene>
<dbReference type="RefSeq" id="WP_345436911.1">
    <property type="nucleotide sequence ID" value="NZ_BAABHK010000013.1"/>
</dbReference>
<evidence type="ECO:0000313" key="2">
    <source>
        <dbReference type="Proteomes" id="UP001501442"/>
    </source>
</evidence>
<reference evidence="2" key="1">
    <citation type="journal article" date="2019" name="Int. J. Syst. Evol. Microbiol.">
        <title>The Global Catalogue of Microorganisms (GCM) 10K type strain sequencing project: providing services to taxonomists for standard genome sequencing and annotation.</title>
        <authorList>
            <consortium name="The Broad Institute Genomics Platform"/>
            <consortium name="The Broad Institute Genome Sequencing Center for Infectious Disease"/>
            <person name="Wu L."/>
            <person name="Ma J."/>
        </authorList>
    </citation>
    <scope>NUCLEOTIDE SEQUENCE [LARGE SCALE GENOMIC DNA]</scope>
    <source>
        <strain evidence="2">JCM 17939</strain>
    </source>
</reference>
<name>A0ABP8UMY6_9ACTN</name>
<dbReference type="Proteomes" id="UP001501442">
    <property type="component" value="Unassembled WGS sequence"/>
</dbReference>
<dbReference type="Pfam" id="PF20226">
    <property type="entry name" value="DUF6585"/>
    <property type="match status" value="1"/>
</dbReference>